<dbReference type="EMBL" id="BARW01040422">
    <property type="protein sequence ID" value="GAJ17841.1"/>
    <property type="molecule type" value="Genomic_DNA"/>
</dbReference>
<evidence type="ECO:0000256" key="3">
    <source>
        <dbReference type="ARBA" id="ARBA00022723"/>
    </source>
</evidence>
<evidence type="ECO:0000256" key="1">
    <source>
        <dbReference type="ARBA" id="ARBA00001946"/>
    </source>
</evidence>
<keyword evidence="2" id="KW-0597">Phosphoprotein</keyword>
<dbReference type="InterPro" id="IPR005843">
    <property type="entry name" value="A-D-PHexomutase_C"/>
</dbReference>
<dbReference type="SUPFAM" id="SSF55957">
    <property type="entry name" value="Phosphoglucomutase, C-terminal domain"/>
    <property type="match status" value="1"/>
</dbReference>
<keyword evidence="5" id="KW-0413">Isomerase</keyword>
<gene>
    <name evidence="7" type="ORF">S12H4_61080</name>
</gene>
<evidence type="ECO:0000313" key="7">
    <source>
        <dbReference type="EMBL" id="GAJ17841.1"/>
    </source>
</evidence>
<dbReference type="GO" id="GO:0016868">
    <property type="term" value="F:intramolecular phosphotransferase activity"/>
    <property type="evidence" value="ECO:0007669"/>
    <property type="project" value="InterPro"/>
</dbReference>
<sequence length="61" mass="7144">AKYSDGQIDHFDGVTVQYKDWRFNCRPSNTEPLLRLNVEAKSKELFEEKFAEIEKQLGKPV</sequence>
<comment type="caution">
    <text evidence="7">The sequence shown here is derived from an EMBL/GenBank/DDBJ whole genome shotgun (WGS) entry which is preliminary data.</text>
</comment>
<reference evidence="7" key="1">
    <citation type="journal article" date="2014" name="Front. Microbiol.">
        <title>High frequency of phylogenetically diverse reductive dehalogenase-homologous genes in deep subseafloor sedimentary metagenomes.</title>
        <authorList>
            <person name="Kawai M."/>
            <person name="Futagami T."/>
            <person name="Toyoda A."/>
            <person name="Takaki Y."/>
            <person name="Nishi S."/>
            <person name="Hori S."/>
            <person name="Arai W."/>
            <person name="Tsubouchi T."/>
            <person name="Morono Y."/>
            <person name="Uchiyama I."/>
            <person name="Ito T."/>
            <person name="Fujiyama A."/>
            <person name="Inagaki F."/>
            <person name="Takami H."/>
        </authorList>
    </citation>
    <scope>NUCLEOTIDE SEQUENCE</scope>
    <source>
        <strain evidence="7">Expedition CK06-06</strain>
    </source>
</reference>
<feature type="non-terminal residue" evidence="7">
    <location>
        <position position="1"/>
    </location>
</feature>
<evidence type="ECO:0000256" key="2">
    <source>
        <dbReference type="ARBA" id="ARBA00022553"/>
    </source>
</evidence>
<feature type="domain" description="Alpha-D-phosphohexomutase C-terminal" evidence="6">
    <location>
        <begin position="14"/>
        <end position="55"/>
    </location>
</feature>
<comment type="cofactor">
    <cofactor evidence="1">
        <name>Mg(2+)</name>
        <dbReference type="ChEBI" id="CHEBI:18420"/>
    </cofactor>
</comment>
<keyword evidence="3" id="KW-0479">Metal-binding</keyword>
<evidence type="ECO:0000259" key="6">
    <source>
        <dbReference type="Pfam" id="PF00408"/>
    </source>
</evidence>
<proteinExistence type="predicted"/>
<organism evidence="7">
    <name type="scientific">marine sediment metagenome</name>
    <dbReference type="NCBI Taxonomy" id="412755"/>
    <lineage>
        <taxon>unclassified sequences</taxon>
        <taxon>metagenomes</taxon>
        <taxon>ecological metagenomes</taxon>
    </lineage>
</organism>
<dbReference type="AlphaFoldDB" id="X1VNI0"/>
<accession>X1VNI0</accession>
<evidence type="ECO:0000256" key="4">
    <source>
        <dbReference type="ARBA" id="ARBA00022842"/>
    </source>
</evidence>
<dbReference type="GO" id="GO:0046872">
    <property type="term" value="F:metal ion binding"/>
    <property type="evidence" value="ECO:0007669"/>
    <property type="project" value="UniProtKB-KW"/>
</dbReference>
<evidence type="ECO:0000256" key="5">
    <source>
        <dbReference type="ARBA" id="ARBA00023235"/>
    </source>
</evidence>
<dbReference type="InterPro" id="IPR036900">
    <property type="entry name" value="A-D-PHexomutase_C_sf"/>
</dbReference>
<dbReference type="Pfam" id="PF00408">
    <property type="entry name" value="PGM_PMM_IV"/>
    <property type="match status" value="1"/>
</dbReference>
<keyword evidence="4" id="KW-0460">Magnesium</keyword>
<name>X1VNI0_9ZZZZ</name>
<dbReference type="PANTHER" id="PTHR43771">
    <property type="entry name" value="PHOSPHOMANNOMUTASE"/>
    <property type="match status" value="1"/>
</dbReference>
<protein>
    <recommendedName>
        <fullName evidence="6">Alpha-D-phosphohexomutase C-terminal domain-containing protein</fullName>
    </recommendedName>
</protein>
<dbReference type="Gene3D" id="3.30.310.50">
    <property type="entry name" value="Alpha-D-phosphohexomutase, C-terminal domain"/>
    <property type="match status" value="1"/>
</dbReference>
<dbReference type="PANTHER" id="PTHR43771:SF1">
    <property type="entry name" value="PHOSPHOMANNOMUTASE"/>
    <property type="match status" value="1"/>
</dbReference>